<dbReference type="EMBL" id="BDQK01000008">
    <property type="protein sequence ID" value="GBF80456.1"/>
    <property type="molecule type" value="Genomic_DNA"/>
</dbReference>
<evidence type="ECO:0000313" key="2">
    <source>
        <dbReference type="Proteomes" id="UP000287247"/>
    </source>
</evidence>
<accession>A0A401IGW9</accession>
<evidence type="ECO:0000313" key="1">
    <source>
        <dbReference type="EMBL" id="GBF80456.1"/>
    </source>
</evidence>
<protein>
    <submittedName>
        <fullName evidence="1">Uncharacterized protein</fullName>
    </submittedName>
</protein>
<reference evidence="2" key="1">
    <citation type="submission" date="2017-05" db="EMBL/GenBank/DDBJ databases">
        <title>Physiological properties and genetic analysis related to exopolysaccharide production of fresh-water unicellular cyanobacterium Aphanothece sacrum, Suizenji Nori, that has been cultured as a food source in Japan.</title>
        <authorList>
            <person name="Kanesaki Y."/>
            <person name="Yoshikawa S."/>
            <person name="Ohki K."/>
        </authorList>
    </citation>
    <scope>NUCLEOTIDE SEQUENCE [LARGE SCALE GENOMIC DNA]</scope>
    <source>
        <strain evidence="2">FPU1</strain>
    </source>
</reference>
<dbReference type="RefSeq" id="WP_124975411.1">
    <property type="nucleotide sequence ID" value="NZ_BDQK01000008.1"/>
</dbReference>
<dbReference type="AlphaFoldDB" id="A0A401IGW9"/>
<keyword evidence="2" id="KW-1185">Reference proteome</keyword>
<dbReference type="Pfam" id="PF21826">
    <property type="entry name" value="DUF6887"/>
    <property type="match status" value="1"/>
</dbReference>
<dbReference type="InterPro" id="IPR054053">
    <property type="entry name" value="DUF6887"/>
</dbReference>
<dbReference type="OrthoDB" id="426753at2"/>
<dbReference type="Proteomes" id="UP000287247">
    <property type="component" value="Unassembled WGS sequence"/>
</dbReference>
<comment type="caution">
    <text evidence="1">The sequence shown here is derived from an EMBL/GenBank/DDBJ whole genome shotgun (WGS) entry which is preliminary data.</text>
</comment>
<gene>
    <name evidence="1" type="ORF">AsFPU1_1857</name>
</gene>
<sequence length="75" mass="8763">MKPDFEKMSKAELKSYVLEHRDDLEAIRLLFSTPPGVEIKRYPAMFTDDGQPIEENIRIGEEAIQQRIEQEKGKK</sequence>
<name>A0A401IGW9_APHSA</name>
<proteinExistence type="predicted"/>
<organism evidence="1 2">
    <name type="scientific">Aphanothece sacrum FPU1</name>
    <dbReference type="NCBI Taxonomy" id="1920663"/>
    <lineage>
        <taxon>Bacteria</taxon>
        <taxon>Bacillati</taxon>
        <taxon>Cyanobacteriota</taxon>
        <taxon>Cyanophyceae</taxon>
        <taxon>Oscillatoriophycideae</taxon>
        <taxon>Chroococcales</taxon>
        <taxon>Aphanothecaceae</taxon>
        <taxon>Aphanothece</taxon>
    </lineage>
</organism>